<evidence type="ECO:0008006" key="3">
    <source>
        <dbReference type="Google" id="ProtNLM"/>
    </source>
</evidence>
<accession>A0ABU5CUD2</accession>
<keyword evidence="2" id="KW-1185">Reference proteome</keyword>
<dbReference type="Gene3D" id="1.10.287.950">
    <property type="entry name" value="Methyl-accepting chemotaxis protein"/>
    <property type="match status" value="1"/>
</dbReference>
<reference evidence="1 2" key="1">
    <citation type="submission" date="2023-10" db="EMBL/GenBank/DDBJ databases">
        <title>Virgibacillus soli CC-YMP-6 genome.</title>
        <authorList>
            <person name="Miliotis G."/>
            <person name="Sengupta P."/>
            <person name="Hameed A."/>
            <person name="Chuvochina M."/>
            <person name="Mcdonagh F."/>
            <person name="Simpson A.C."/>
            <person name="Singh N.K."/>
            <person name="Rekha P.D."/>
            <person name="Raman K."/>
            <person name="Hugenholtz P."/>
            <person name="Venkateswaran K."/>
        </authorList>
    </citation>
    <scope>NUCLEOTIDE SEQUENCE [LARGE SCALE GENOMIC DNA]</scope>
    <source>
        <strain evidence="1 2">CC-YMP-6</strain>
    </source>
</reference>
<comment type="caution">
    <text evidence="1">The sequence shown here is derived from an EMBL/GenBank/DDBJ whole genome shotgun (WGS) entry which is preliminary data.</text>
</comment>
<evidence type="ECO:0000313" key="2">
    <source>
        <dbReference type="Proteomes" id="UP001275315"/>
    </source>
</evidence>
<sequence>MLVTKASSDSTQNVASSSEEQLAAMEQINYSVSELTKMAEDLLEHVSKFKI</sequence>
<name>A0ABU5CUD2_9BACI</name>
<gene>
    <name evidence="1" type="ORF">RWD45_16220</name>
</gene>
<proteinExistence type="predicted"/>
<dbReference type="EMBL" id="JAWDIQ010000003">
    <property type="protein sequence ID" value="MDY0409835.1"/>
    <property type="molecule type" value="Genomic_DNA"/>
</dbReference>
<dbReference type="SUPFAM" id="SSF58104">
    <property type="entry name" value="Methyl-accepting chemotaxis protein (MCP) signaling domain"/>
    <property type="match status" value="1"/>
</dbReference>
<protein>
    <recommendedName>
        <fullName evidence="3">Methyl-accepting chemotaxis protein</fullName>
    </recommendedName>
</protein>
<organism evidence="1 2">
    <name type="scientific">Paracerasibacillus soli</name>
    <dbReference type="NCBI Taxonomy" id="480284"/>
    <lineage>
        <taxon>Bacteria</taxon>
        <taxon>Bacillati</taxon>
        <taxon>Bacillota</taxon>
        <taxon>Bacilli</taxon>
        <taxon>Bacillales</taxon>
        <taxon>Bacillaceae</taxon>
        <taxon>Paracerasibacillus</taxon>
    </lineage>
</organism>
<dbReference type="Proteomes" id="UP001275315">
    <property type="component" value="Unassembled WGS sequence"/>
</dbReference>
<evidence type="ECO:0000313" key="1">
    <source>
        <dbReference type="EMBL" id="MDY0409835.1"/>
    </source>
</evidence>
<dbReference type="RefSeq" id="WP_320380690.1">
    <property type="nucleotide sequence ID" value="NZ_JAWDIQ010000003.1"/>
</dbReference>